<dbReference type="Proteomes" id="UP001165079">
    <property type="component" value="Unassembled WGS sequence"/>
</dbReference>
<dbReference type="PANTHER" id="PTHR43319">
    <property type="entry name" value="BETA-LACTAMASE-RELATED"/>
    <property type="match status" value="1"/>
</dbReference>
<dbReference type="SUPFAM" id="SSF56601">
    <property type="entry name" value="beta-lactamase/transpeptidase-like"/>
    <property type="match status" value="1"/>
</dbReference>
<keyword evidence="3" id="KW-1185">Reference proteome</keyword>
<dbReference type="Gene3D" id="3.40.710.10">
    <property type="entry name" value="DD-peptidase/beta-lactamase superfamily"/>
    <property type="match status" value="1"/>
</dbReference>
<protein>
    <submittedName>
        <fullName evidence="2">Serine hydrolase</fullName>
    </submittedName>
</protein>
<reference evidence="2" key="1">
    <citation type="submission" date="2023-03" db="EMBL/GenBank/DDBJ databases">
        <title>Actinorhabdospora filicis NBRC 111898.</title>
        <authorList>
            <person name="Ichikawa N."/>
            <person name="Sato H."/>
            <person name="Tonouchi N."/>
        </authorList>
    </citation>
    <scope>NUCLEOTIDE SEQUENCE</scope>
    <source>
        <strain evidence="2">NBRC 111898</strain>
    </source>
</reference>
<keyword evidence="2" id="KW-0378">Hydrolase</keyword>
<dbReference type="Pfam" id="PF00144">
    <property type="entry name" value="Beta-lactamase"/>
    <property type="match status" value="1"/>
</dbReference>
<dbReference type="InterPro" id="IPR001466">
    <property type="entry name" value="Beta-lactam-related"/>
</dbReference>
<evidence type="ECO:0000313" key="2">
    <source>
        <dbReference type="EMBL" id="GLZ75799.1"/>
    </source>
</evidence>
<dbReference type="InterPro" id="IPR052907">
    <property type="entry name" value="Beta-lactamase/esterase"/>
</dbReference>
<dbReference type="GO" id="GO:0016787">
    <property type="term" value="F:hydrolase activity"/>
    <property type="evidence" value="ECO:0007669"/>
    <property type="project" value="UniProtKB-KW"/>
</dbReference>
<dbReference type="RefSeq" id="WP_285661024.1">
    <property type="nucleotide sequence ID" value="NZ_BSTX01000001.1"/>
</dbReference>
<accession>A0A9W6W6Q8</accession>
<proteinExistence type="predicted"/>
<comment type="caution">
    <text evidence="2">The sequence shown here is derived from an EMBL/GenBank/DDBJ whole genome shotgun (WGS) entry which is preliminary data.</text>
</comment>
<dbReference type="EMBL" id="BSTX01000001">
    <property type="protein sequence ID" value="GLZ75799.1"/>
    <property type="molecule type" value="Genomic_DNA"/>
</dbReference>
<organism evidence="2 3">
    <name type="scientific">Actinorhabdospora filicis</name>
    <dbReference type="NCBI Taxonomy" id="1785913"/>
    <lineage>
        <taxon>Bacteria</taxon>
        <taxon>Bacillati</taxon>
        <taxon>Actinomycetota</taxon>
        <taxon>Actinomycetes</taxon>
        <taxon>Micromonosporales</taxon>
        <taxon>Micromonosporaceae</taxon>
        <taxon>Actinorhabdospora</taxon>
    </lineage>
</organism>
<gene>
    <name evidence="2" type="ORF">Afil01_06060</name>
</gene>
<dbReference type="InterPro" id="IPR012338">
    <property type="entry name" value="Beta-lactam/transpept-like"/>
</dbReference>
<evidence type="ECO:0000259" key="1">
    <source>
        <dbReference type="Pfam" id="PF00144"/>
    </source>
</evidence>
<dbReference type="PANTHER" id="PTHR43319:SF3">
    <property type="entry name" value="BETA-LACTAMASE-RELATED DOMAIN-CONTAINING PROTEIN"/>
    <property type="match status" value="1"/>
</dbReference>
<evidence type="ECO:0000313" key="3">
    <source>
        <dbReference type="Proteomes" id="UP001165079"/>
    </source>
</evidence>
<sequence length="371" mass="38661">MSTPIAGYTAPGYEPVREAFAEALDAEPGNQNAHLAAYAHGRLVADLWNGPDGDALTGLYSVAKGVTALVTALVVQDGRVDLDATVASYWPEFGQKALTVRQLLGHRSGLVGVPEGFTPAQLADDRVLAARLASAEPYWTPGDGYGYHAYVIGALVGEVVLRATGRTVREIYEERVRAPRGLDLFLGLPAREENRFTPMLPALGESGLPPRDSLIAVAFNLHTDPPADIQTFLNSREARAKGPASAGAVGNARGIAGVYAAAIGADGTEPLLRPETVAAFAEPYSTGIDLVTGEDHAFALGFEAQGLRYPGLSRHAFGHSGAAGAQGFADPGLGLAYGYSRSRFHFPPGGGAVENDGFVAALVEAAAREAG</sequence>
<dbReference type="AlphaFoldDB" id="A0A9W6W6Q8"/>
<name>A0A9W6W6Q8_9ACTN</name>
<feature type="domain" description="Beta-lactamase-related" evidence="1">
    <location>
        <begin position="21"/>
        <end position="346"/>
    </location>
</feature>